<evidence type="ECO:0000313" key="1">
    <source>
        <dbReference type="EMBL" id="THF77412.1"/>
    </source>
</evidence>
<evidence type="ECO:0000313" key="2">
    <source>
        <dbReference type="Proteomes" id="UP000310334"/>
    </source>
</evidence>
<reference evidence="1 2" key="1">
    <citation type="submission" date="2019-04" db="EMBL/GenBank/DDBJ databases">
        <title>Bacillus sediminilitoris sp. nov., isolated from a tidal flat sediment on the East China Sea.</title>
        <authorList>
            <person name="Wei Y."/>
            <person name="Mao H."/>
            <person name="Fang J."/>
        </authorList>
    </citation>
    <scope>NUCLEOTIDE SEQUENCE [LARGE SCALE GENOMIC DNA]</scope>
    <source>
        <strain evidence="1 2">DSL-17</strain>
    </source>
</reference>
<dbReference type="InterPro" id="IPR018775">
    <property type="entry name" value="RlaP"/>
</dbReference>
<dbReference type="GO" id="GO:0016740">
    <property type="term" value="F:transferase activity"/>
    <property type="evidence" value="ECO:0007669"/>
    <property type="project" value="UniProtKB-KW"/>
</dbReference>
<protein>
    <submittedName>
        <fullName evidence="1">Nucleotidyltransferase domain-containing protein</fullName>
    </submittedName>
</protein>
<keyword evidence="2" id="KW-1185">Reference proteome</keyword>
<gene>
    <name evidence="1" type="ORF">E6W99_18910</name>
</gene>
<accession>A0A4V3WER6</accession>
<sequence>MIKCGGFWMQDEILHSLRRIEEEEKIQIHFACESGSRVWGTQAAASDFDVRFIYSHKINWYLQIYEGRDVIETSYHPKVDLVGWDLKKSLRLLQKSNPTLLEWINSPITYIRNDPFITELKKLAMLSFSPTPTGFHYLNMAKKNNQLLQKNQDFTTKRYLNILRPLFTCLWILEYKEMPFIEDVSSLFHHFLQDQAILKHVDDLIQAKKEGQTLFHSELINLYIEKTIPFIEEKVKKLKHQNVDMTNDLNQFFLKTLNNPTGNHH</sequence>
<dbReference type="Proteomes" id="UP000310334">
    <property type="component" value="Unassembled WGS sequence"/>
</dbReference>
<name>A0A4V3WER6_9BACI</name>
<dbReference type="AlphaFoldDB" id="A0A4V3WER6"/>
<keyword evidence="1" id="KW-0808">Transferase</keyword>
<proteinExistence type="predicted"/>
<comment type="caution">
    <text evidence="1">The sequence shown here is derived from an EMBL/GenBank/DDBJ whole genome shotgun (WGS) entry which is preliminary data.</text>
</comment>
<dbReference type="Pfam" id="PF10127">
    <property type="entry name" value="RlaP"/>
    <property type="match status" value="1"/>
</dbReference>
<dbReference type="OrthoDB" id="9796845at2"/>
<dbReference type="EMBL" id="SSNT01000015">
    <property type="protein sequence ID" value="THF77412.1"/>
    <property type="molecule type" value="Genomic_DNA"/>
</dbReference>
<organism evidence="1 2">
    <name type="scientific">Metabacillus sediminilitoris</name>
    <dbReference type="NCBI Taxonomy" id="2567941"/>
    <lineage>
        <taxon>Bacteria</taxon>
        <taxon>Bacillati</taxon>
        <taxon>Bacillota</taxon>
        <taxon>Bacilli</taxon>
        <taxon>Bacillales</taxon>
        <taxon>Bacillaceae</taxon>
        <taxon>Metabacillus</taxon>
    </lineage>
</organism>
<dbReference type="PANTHER" id="PTHR34817">
    <property type="entry name" value="NUCLEOTIDYLTRANSFERASE"/>
    <property type="match status" value="1"/>
</dbReference>
<dbReference type="PANTHER" id="PTHR34817:SF2">
    <property type="entry name" value="NUCLEOTIDYLTRANSFERASE"/>
    <property type="match status" value="1"/>
</dbReference>